<dbReference type="OrthoDB" id="62952at2759"/>
<comment type="caution">
    <text evidence="1">The sequence shown here is derived from an EMBL/GenBank/DDBJ whole genome shotgun (WGS) entry which is preliminary data.</text>
</comment>
<dbReference type="PANTHER" id="PTHR42085:SF2">
    <property type="entry name" value="F-BOX DOMAIN-CONTAINING PROTEIN"/>
    <property type="match status" value="1"/>
</dbReference>
<dbReference type="PANTHER" id="PTHR42085">
    <property type="entry name" value="F-BOX DOMAIN-CONTAINING PROTEIN"/>
    <property type="match status" value="1"/>
</dbReference>
<dbReference type="EMBL" id="PUHP01000315">
    <property type="protein sequence ID" value="TQN71014.1"/>
    <property type="molecule type" value="Genomic_DNA"/>
</dbReference>
<dbReference type="AlphaFoldDB" id="A0A5Q4BXH0"/>
<name>A0A5Q4BXH0_9PEZI</name>
<evidence type="ECO:0008006" key="3">
    <source>
        <dbReference type="Google" id="ProtNLM"/>
    </source>
</evidence>
<reference evidence="1 2" key="1">
    <citation type="journal article" date="2019" name="Sci. Rep.">
        <title>Colletotrichum shisoi sp. nov., an anthracnose pathogen of Perilla frutescens in Japan: molecular phylogenetic, morphological and genomic evidence.</title>
        <authorList>
            <person name="Gan P."/>
            <person name="Tsushima A."/>
            <person name="Hiroyama R."/>
            <person name="Narusaka M."/>
            <person name="Takano Y."/>
            <person name="Narusaka Y."/>
            <person name="Kawaradani M."/>
            <person name="Damm U."/>
            <person name="Shirasu K."/>
        </authorList>
    </citation>
    <scope>NUCLEOTIDE SEQUENCE [LARGE SCALE GENOMIC DNA]</scope>
    <source>
        <strain evidence="1 2">PG-2018a</strain>
    </source>
</reference>
<dbReference type="Proteomes" id="UP000326340">
    <property type="component" value="Unassembled WGS sequence"/>
</dbReference>
<organism evidence="1 2">
    <name type="scientific">Colletotrichum shisoi</name>
    <dbReference type="NCBI Taxonomy" id="2078593"/>
    <lineage>
        <taxon>Eukaryota</taxon>
        <taxon>Fungi</taxon>
        <taxon>Dikarya</taxon>
        <taxon>Ascomycota</taxon>
        <taxon>Pezizomycotina</taxon>
        <taxon>Sordariomycetes</taxon>
        <taxon>Hypocreomycetidae</taxon>
        <taxon>Glomerellales</taxon>
        <taxon>Glomerellaceae</taxon>
        <taxon>Colletotrichum</taxon>
        <taxon>Colletotrichum destructivum species complex</taxon>
    </lineage>
</organism>
<accession>A0A5Q4BXH0</accession>
<evidence type="ECO:0000313" key="2">
    <source>
        <dbReference type="Proteomes" id="UP000326340"/>
    </source>
</evidence>
<gene>
    <name evidence="1" type="ORF">CSHISOI_04570</name>
</gene>
<proteinExistence type="predicted"/>
<keyword evidence="2" id="KW-1185">Reference proteome</keyword>
<dbReference type="InterPro" id="IPR038883">
    <property type="entry name" value="AN11006-like"/>
</dbReference>
<sequence>MEMNKQTQKDYFPKFLELPAELRNSIYELSELIPTEYDLDACGPMADMAWSQTHPQSSLTSVSRQVRDEVLSLWHTRNHFHFWLGSKSQNTKWSAASSNPTAFIEASIDPSHTFALKNIRSLYLHFVCGTGPGETLSQRLVRSALDLKKLTICLNSRSDAPASNEFQAALELFLHDIQQIRSLQTVRLADPIPRELIQSLASSTSFAFRLESICSGLSHRGCDHNTPWSPESYAGRVPTAANVRNSIAMHQNIQQFLWTALRPAKRLHMSFSSPGTR</sequence>
<protein>
    <recommendedName>
        <fullName evidence="3">F-box domain-containing protein</fullName>
    </recommendedName>
</protein>
<evidence type="ECO:0000313" key="1">
    <source>
        <dbReference type="EMBL" id="TQN71014.1"/>
    </source>
</evidence>